<comment type="caution">
    <text evidence="4">The sequence shown here is derived from an EMBL/GenBank/DDBJ whole genome shotgun (WGS) entry which is preliminary data.</text>
</comment>
<dbReference type="GO" id="GO:0004672">
    <property type="term" value="F:protein kinase activity"/>
    <property type="evidence" value="ECO:0007669"/>
    <property type="project" value="InterPro"/>
</dbReference>
<accession>A0AAI8VYQ3</accession>
<feature type="binding site" evidence="1">
    <location>
        <position position="63"/>
    </location>
    <ligand>
        <name>ATP</name>
        <dbReference type="ChEBI" id="CHEBI:30616"/>
    </ligand>
</feature>
<dbReference type="GO" id="GO:0005524">
    <property type="term" value="F:ATP binding"/>
    <property type="evidence" value="ECO:0007669"/>
    <property type="project" value="UniProtKB-UniRule"/>
</dbReference>
<proteinExistence type="predicted"/>
<dbReference type="SUPFAM" id="SSF56112">
    <property type="entry name" value="Protein kinase-like (PK-like)"/>
    <property type="match status" value="1"/>
</dbReference>
<evidence type="ECO:0000313" key="4">
    <source>
        <dbReference type="EMBL" id="CAJ2513050.1"/>
    </source>
</evidence>
<keyword evidence="1" id="KW-0067">ATP-binding</keyword>
<keyword evidence="2" id="KW-0812">Transmembrane</keyword>
<dbReference type="InterPro" id="IPR017441">
    <property type="entry name" value="Protein_kinase_ATP_BS"/>
</dbReference>
<keyword evidence="5" id="KW-1185">Reference proteome</keyword>
<organism evidence="4 5">
    <name type="scientific">Anthostomella pinea</name>
    <dbReference type="NCBI Taxonomy" id="933095"/>
    <lineage>
        <taxon>Eukaryota</taxon>
        <taxon>Fungi</taxon>
        <taxon>Dikarya</taxon>
        <taxon>Ascomycota</taxon>
        <taxon>Pezizomycotina</taxon>
        <taxon>Sordariomycetes</taxon>
        <taxon>Xylariomycetidae</taxon>
        <taxon>Xylariales</taxon>
        <taxon>Xylariaceae</taxon>
        <taxon>Anthostomella</taxon>
    </lineage>
</organism>
<name>A0AAI8VYQ3_9PEZI</name>
<dbReference type="Gene3D" id="1.10.510.10">
    <property type="entry name" value="Transferase(Phosphotransferase) domain 1"/>
    <property type="match status" value="1"/>
</dbReference>
<keyword evidence="2" id="KW-0472">Membrane</keyword>
<keyword evidence="1" id="KW-0547">Nucleotide-binding</keyword>
<evidence type="ECO:0000256" key="2">
    <source>
        <dbReference type="SAM" id="Phobius"/>
    </source>
</evidence>
<evidence type="ECO:0000313" key="5">
    <source>
        <dbReference type="Proteomes" id="UP001295740"/>
    </source>
</evidence>
<dbReference type="PROSITE" id="PS50011">
    <property type="entry name" value="PROTEIN_KINASE_DOM"/>
    <property type="match status" value="1"/>
</dbReference>
<dbReference type="PROSITE" id="PS00107">
    <property type="entry name" value="PROTEIN_KINASE_ATP"/>
    <property type="match status" value="1"/>
</dbReference>
<sequence>MSNKQAAKKTDQLKEYFEKDSRNFKLEKPRPNRDFLGRGGFGITYLFREEQEDGTLKRKFVVKFATRSTEGTSNEMQTEIRIAKKLYGALHIAQPIVDEGEMRKLDNLPENADKLFSLLLCTEFLPNGTLFTFRMKAMNAEQPIPNRILWMIFLCLVRMVIAMANPPDRGYRAETAAPQLEELAEPGYYQIEHGDLNNPSNLVFGDFDIIEHNLVPIVKCLDFGMFMSQLFAYKGMPNPKETPDPKVLFPNLDMELYDLAGRCAVDITKDSNYFSNPDRPSLTELFTAVRNAVTTKTGPDHFLGLPFTHPETDEEIQKYVQKMILSA</sequence>
<evidence type="ECO:0000259" key="3">
    <source>
        <dbReference type="PROSITE" id="PS50011"/>
    </source>
</evidence>
<keyword evidence="2" id="KW-1133">Transmembrane helix</keyword>
<protein>
    <submittedName>
        <fullName evidence="4">Uu.00g011690.m01.CDS01</fullName>
    </submittedName>
</protein>
<feature type="domain" description="Protein kinase" evidence="3">
    <location>
        <begin position="30"/>
        <end position="327"/>
    </location>
</feature>
<dbReference type="Proteomes" id="UP001295740">
    <property type="component" value="Unassembled WGS sequence"/>
</dbReference>
<evidence type="ECO:0000256" key="1">
    <source>
        <dbReference type="PROSITE-ProRule" id="PRU10141"/>
    </source>
</evidence>
<reference evidence="4" key="1">
    <citation type="submission" date="2023-10" db="EMBL/GenBank/DDBJ databases">
        <authorList>
            <person name="Hackl T."/>
        </authorList>
    </citation>
    <scope>NUCLEOTIDE SEQUENCE</scope>
</reference>
<dbReference type="AlphaFoldDB" id="A0AAI8VYQ3"/>
<dbReference type="InterPro" id="IPR000719">
    <property type="entry name" value="Prot_kinase_dom"/>
</dbReference>
<feature type="transmembrane region" description="Helical" evidence="2">
    <location>
        <begin position="144"/>
        <end position="164"/>
    </location>
</feature>
<dbReference type="InterPro" id="IPR011009">
    <property type="entry name" value="Kinase-like_dom_sf"/>
</dbReference>
<gene>
    <name evidence="4" type="ORF">KHLLAP_LOCUS13518</name>
</gene>
<dbReference type="EMBL" id="CAUWAG010000020">
    <property type="protein sequence ID" value="CAJ2513050.1"/>
    <property type="molecule type" value="Genomic_DNA"/>
</dbReference>